<dbReference type="PANTHER" id="PTHR13887">
    <property type="entry name" value="GLUTATHIONE S-TRANSFERASE KAPPA"/>
    <property type="match status" value="1"/>
</dbReference>
<dbReference type="Gene3D" id="3.40.30.10">
    <property type="entry name" value="Glutaredoxin"/>
    <property type="match status" value="1"/>
</dbReference>
<protein>
    <submittedName>
        <fullName evidence="2">DsbA family oxidoreductase</fullName>
    </submittedName>
</protein>
<dbReference type="EMBL" id="JAVXZY010000001">
    <property type="protein sequence ID" value="MDT8997886.1"/>
    <property type="molecule type" value="Genomic_DNA"/>
</dbReference>
<gene>
    <name evidence="2" type="ORF">RQP53_01200</name>
</gene>
<dbReference type="CDD" id="cd03024">
    <property type="entry name" value="DsbA_FrnE"/>
    <property type="match status" value="1"/>
</dbReference>
<organism evidence="2 3">
    <name type="scientific">Roseateles aquae</name>
    <dbReference type="NCBI Taxonomy" id="3077235"/>
    <lineage>
        <taxon>Bacteria</taxon>
        <taxon>Pseudomonadati</taxon>
        <taxon>Pseudomonadota</taxon>
        <taxon>Betaproteobacteria</taxon>
        <taxon>Burkholderiales</taxon>
        <taxon>Sphaerotilaceae</taxon>
        <taxon>Roseateles</taxon>
    </lineage>
</organism>
<dbReference type="InterPro" id="IPR036249">
    <property type="entry name" value="Thioredoxin-like_sf"/>
</dbReference>
<reference evidence="2" key="1">
    <citation type="submission" date="2023-09" db="EMBL/GenBank/DDBJ databases">
        <title>Paucibacter sp. APW11 Genome sequencing and assembly.</title>
        <authorList>
            <person name="Kim I."/>
        </authorList>
    </citation>
    <scope>NUCLEOTIDE SEQUENCE</scope>
    <source>
        <strain evidence="2">APW11</strain>
    </source>
</reference>
<accession>A0ABU3P807</accession>
<sequence length="223" mass="24890">MKIDFVSDVSCPWCVIGLKSLEKAIDRLGPEFSYTLQFQPFELNPRMADEGQDLEEHLQQKYGSTPAQGAAVREAIRKRGAELGFTFDLQARSRIYNTFDCHRLLHWAGTQSASAQHDLKLALFSAYFSEGKKPSDHGLMLEKVVALGLDVAEAQAVLSSDRYAAEVREQEDFYHAQGIHSVPSIIINDMHLIQGGQEPEVFEQLLRQVASASDLPSQVPREG</sequence>
<dbReference type="RefSeq" id="WP_315648136.1">
    <property type="nucleotide sequence ID" value="NZ_JAVXZY010000001.1"/>
</dbReference>
<dbReference type="InterPro" id="IPR001853">
    <property type="entry name" value="DSBA-like_thioredoxin_dom"/>
</dbReference>
<comment type="caution">
    <text evidence="2">The sequence shown here is derived from an EMBL/GenBank/DDBJ whole genome shotgun (WGS) entry which is preliminary data.</text>
</comment>
<evidence type="ECO:0000259" key="1">
    <source>
        <dbReference type="Pfam" id="PF01323"/>
    </source>
</evidence>
<proteinExistence type="predicted"/>
<dbReference type="SUPFAM" id="SSF52833">
    <property type="entry name" value="Thioredoxin-like"/>
    <property type="match status" value="1"/>
</dbReference>
<keyword evidence="3" id="KW-1185">Reference proteome</keyword>
<name>A0ABU3P807_9BURK</name>
<dbReference type="Proteomes" id="UP001246372">
    <property type="component" value="Unassembled WGS sequence"/>
</dbReference>
<dbReference type="PANTHER" id="PTHR13887:SF41">
    <property type="entry name" value="THIOREDOXIN SUPERFAMILY PROTEIN"/>
    <property type="match status" value="1"/>
</dbReference>
<evidence type="ECO:0000313" key="2">
    <source>
        <dbReference type="EMBL" id="MDT8997886.1"/>
    </source>
</evidence>
<feature type="domain" description="DSBA-like thioredoxin" evidence="1">
    <location>
        <begin position="3"/>
        <end position="206"/>
    </location>
</feature>
<evidence type="ECO:0000313" key="3">
    <source>
        <dbReference type="Proteomes" id="UP001246372"/>
    </source>
</evidence>
<dbReference type="Pfam" id="PF01323">
    <property type="entry name" value="DSBA"/>
    <property type="match status" value="1"/>
</dbReference>